<name>A0A927K5Y0_9ACTN</name>
<sequence>MEPTPAAPSWTAPGAHPVAPGVHRIPLPLPMDGLRAVNVYAIETADGLTLIDGGWAIAESRALLESALASIDRKVSEITRFLVTHVHRDHYTQAVTVRREFGSHVSLGLGDKPTIDLIHAEGDREDPHVEMLRRAGAPRIGTAWASYTRDATPDLDLWGYPDTWLDGDHTIALPGRDLQAIATPGHTQGHFVFADRGAGMLFAGDHVLPTITPSIGFEPVRAAQPLGDFLGSLAKVRALPDLLLLPAHGPVAGSTHARIDELLRFHEERLDLCREAIADEPATAYAVARRLPWTRHARRLDDLDLFNAALATLETHAHLDLLVARGELRATPDDDGTLYAPA</sequence>
<evidence type="ECO:0000313" key="2">
    <source>
        <dbReference type="EMBL" id="MBD8870892.1"/>
    </source>
</evidence>
<dbReference type="Pfam" id="PF00753">
    <property type="entry name" value="Lactamase_B"/>
    <property type="match status" value="1"/>
</dbReference>
<dbReference type="RefSeq" id="WP_192144222.1">
    <property type="nucleotide sequence ID" value="NZ_JACYXZ010000004.1"/>
</dbReference>
<dbReference type="InterPro" id="IPR050662">
    <property type="entry name" value="Sec-metab_biosynth-thioest"/>
</dbReference>
<protein>
    <submittedName>
        <fullName evidence="2">MBL fold metallo-hydrolase</fullName>
    </submittedName>
</protein>
<dbReference type="SMART" id="SM00849">
    <property type="entry name" value="Lactamase_B"/>
    <property type="match status" value="1"/>
</dbReference>
<gene>
    <name evidence="2" type="ORF">IE331_14780</name>
</gene>
<keyword evidence="3" id="KW-1185">Reference proteome</keyword>
<evidence type="ECO:0000259" key="1">
    <source>
        <dbReference type="SMART" id="SM00849"/>
    </source>
</evidence>
<dbReference type="InterPro" id="IPR001279">
    <property type="entry name" value="Metallo-B-lactamas"/>
</dbReference>
<evidence type="ECO:0000313" key="3">
    <source>
        <dbReference type="Proteomes" id="UP000616839"/>
    </source>
</evidence>
<feature type="domain" description="Metallo-beta-lactamase" evidence="1">
    <location>
        <begin position="36"/>
        <end position="248"/>
    </location>
</feature>
<dbReference type="SUPFAM" id="SSF56281">
    <property type="entry name" value="Metallo-hydrolase/oxidoreductase"/>
    <property type="match status" value="1"/>
</dbReference>
<dbReference type="InterPro" id="IPR036388">
    <property type="entry name" value="WH-like_DNA-bd_sf"/>
</dbReference>
<organism evidence="2 3">
    <name type="scientific">Nocardioides donggukensis</name>
    <dbReference type="NCBI Taxonomy" id="2774019"/>
    <lineage>
        <taxon>Bacteria</taxon>
        <taxon>Bacillati</taxon>
        <taxon>Actinomycetota</taxon>
        <taxon>Actinomycetes</taxon>
        <taxon>Propionibacteriales</taxon>
        <taxon>Nocardioidaceae</taxon>
        <taxon>Nocardioides</taxon>
    </lineage>
</organism>
<dbReference type="EMBL" id="JACYXZ010000004">
    <property type="protein sequence ID" value="MBD8870892.1"/>
    <property type="molecule type" value="Genomic_DNA"/>
</dbReference>
<proteinExistence type="predicted"/>
<dbReference type="PANTHER" id="PTHR23131:SF4">
    <property type="entry name" value="METALLO-BETA-LACTAMASE SUPERFAMILY POTEIN"/>
    <property type="match status" value="1"/>
</dbReference>
<reference evidence="2" key="1">
    <citation type="submission" date="2020-09" db="EMBL/GenBank/DDBJ databases">
        <title>Nocardioides sp. strain MJB4 16S ribosomal RNA gene Genome sequencing and assembly.</title>
        <authorList>
            <person name="Kim I."/>
        </authorList>
    </citation>
    <scope>NUCLEOTIDE SEQUENCE</scope>
    <source>
        <strain evidence="2">MJB4</strain>
    </source>
</reference>
<dbReference type="Gene3D" id="3.60.15.10">
    <property type="entry name" value="Ribonuclease Z/Hydroxyacylglutathione hydrolase-like"/>
    <property type="match status" value="1"/>
</dbReference>
<dbReference type="Proteomes" id="UP000616839">
    <property type="component" value="Unassembled WGS sequence"/>
</dbReference>
<dbReference type="InterPro" id="IPR036866">
    <property type="entry name" value="RibonucZ/Hydroxyglut_hydro"/>
</dbReference>
<comment type="caution">
    <text evidence="2">The sequence shown here is derived from an EMBL/GenBank/DDBJ whole genome shotgun (WGS) entry which is preliminary data.</text>
</comment>
<accession>A0A927K5Y0</accession>
<dbReference type="Gene3D" id="1.10.10.10">
    <property type="entry name" value="Winged helix-like DNA-binding domain superfamily/Winged helix DNA-binding domain"/>
    <property type="match status" value="1"/>
</dbReference>
<dbReference type="PANTHER" id="PTHR23131">
    <property type="entry name" value="ENDORIBONUCLEASE LACTB2"/>
    <property type="match status" value="1"/>
</dbReference>
<dbReference type="AlphaFoldDB" id="A0A927K5Y0"/>